<evidence type="ECO:0000313" key="3">
    <source>
        <dbReference type="EMBL" id="KYO50509.1"/>
    </source>
</evidence>
<dbReference type="Pfam" id="PF13561">
    <property type="entry name" value="adh_short_C2"/>
    <property type="match status" value="1"/>
</dbReference>
<dbReference type="GO" id="GO:0016491">
    <property type="term" value="F:oxidoreductase activity"/>
    <property type="evidence" value="ECO:0007669"/>
    <property type="project" value="UniProtKB-KW"/>
</dbReference>
<dbReference type="FunFam" id="3.40.50.720:FF:000084">
    <property type="entry name" value="Short-chain dehydrogenase reductase"/>
    <property type="match status" value="1"/>
</dbReference>
<protein>
    <submittedName>
        <fullName evidence="3">Sugar dehydrogenase</fullName>
    </submittedName>
</protein>
<evidence type="ECO:0000256" key="1">
    <source>
        <dbReference type="ARBA" id="ARBA00006484"/>
    </source>
</evidence>
<dbReference type="Gene3D" id="3.40.50.720">
    <property type="entry name" value="NAD(P)-binding Rossmann-like Domain"/>
    <property type="match status" value="1"/>
</dbReference>
<dbReference type="PANTHER" id="PTHR43639:SF1">
    <property type="entry name" value="SHORT-CHAIN DEHYDROGENASE_REDUCTASE FAMILY PROTEIN"/>
    <property type="match status" value="1"/>
</dbReference>
<dbReference type="SUPFAM" id="SSF51735">
    <property type="entry name" value="NAD(P)-binding Rossmann-fold domains"/>
    <property type="match status" value="1"/>
</dbReference>
<dbReference type="RefSeq" id="WP_062768028.1">
    <property type="nucleotide sequence ID" value="NZ_CP121045.1"/>
</dbReference>
<dbReference type="EMBL" id="LPZR01000197">
    <property type="protein sequence ID" value="KYO50509.1"/>
    <property type="molecule type" value="Genomic_DNA"/>
</dbReference>
<dbReference type="PANTHER" id="PTHR43639">
    <property type="entry name" value="OXIDOREDUCTASE, SHORT-CHAIN DEHYDROGENASE/REDUCTASE FAMILY (AFU_ORTHOLOGUE AFUA_5G02870)"/>
    <property type="match status" value="1"/>
</dbReference>
<organism evidence="3 4">
    <name type="scientific">Tistrella mobilis</name>
    <dbReference type="NCBI Taxonomy" id="171437"/>
    <lineage>
        <taxon>Bacteria</taxon>
        <taxon>Pseudomonadati</taxon>
        <taxon>Pseudomonadota</taxon>
        <taxon>Alphaproteobacteria</taxon>
        <taxon>Geminicoccales</taxon>
        <taxon>Geminicoccaceae</taxon>
        <taxon>Tistrella</taxon>
    </lineage>
</organism>
<dbReference type="PROSITE" id="PS00061">
    <property type="entry name" value="ADH_SHORT"/>
    <property type="match status" value="1"/>
</dbReference>
<dbReference type="Proteomes" id="UP000075787">
    <property type="component" value="Unassembled WGS sequence"/>
</dbReference>
<dbReference type="InterPro" id="IPR036291">
    <property type="entry name" value="NAD(P)-bd_dom_sf"/>
</dbReference>
<comment type="caution">
    <text evidence="3">The sequence shown here is derived from an EMBL/GenBank/DDBJ whole genome shotgun (WGS) entry which is preliminary data.</text>
</comment>
<dbReference type="CDD" id="cd05233">
    <property type="entry name" value="SDR_c"/>
    <property type="match status" value="1"/>
</dbReference>
<dbReference type="PRINTS" id="PR00081">
    <property type="entry name" value="GDHRDH"/>
</dbReference>
<evidence type="ECO:0000256" key="2">
    <source>
        <dbReference type="ARBA" id="ARBA00023002"/>
    </source>
</evidence>
<dbReference type="GeneID" id="97243033"/>
<gene>
    <name evidence="3" type="ORF">AUP44_12895</name>
</gene>
<dbReference type="AlphaFoldDB" id="A0A162K5F5"/>
<dbReference type="InterPro" id="IPR002347">
    <property type="entry name" value="SDR_fam"/>
</dbReference>
<dbReference type="OrthoDB" id="20590at2"/>
<dbReference type="PRINTS" id="PR00080">
    <property type="entry name" value="SDRFAMILY"/>
</dbReference>
<dbReference type="InterPro" id="IPR020904">
    <property type="entry name" value="Sc_DH/Rdtase_CS"/>
</dbReference>
<name>A0A162K5F5_9PROT</name>
<reference evidence="3 4" key="1">
    <citation type="submission" date="2015-12" db="EMBL/GenBank/DDBJ databases">
        <title>Genome sequence of Tistrella mobilis MCCC 1A02139.</title>
        <authorList>
            <person name="Lu L."/>
            <person name="Lai Q."/>
            <person name="Shao Z."/>
            <person name="Qian P."/>
        </authorList>
    </citation>
    <scope>NUCLEOTIDE SEQUENCE [LARGE SCALE GENOMIC DNA]</scope>
    <source>
        <strain evidence="3 4">MCCC 1A02139</strain>
    </source>
</reference>
<evidence type="ECO:0000313" key="4">
    <source>
        <dbReference type="Proteomes" id="UP000075787"/>
    </source>
</evidence>
<sequence>MTRDAEKILLVTGGGRGIGAATCRLAAAAGYCVAVNYARDEAAATALVAGLEAAGTRAAAFRGDMAEPGAADALVAAVVERFGGLTHLVNNAGITGTGARLADADPAMITRVIDLNVTGAIMVARAGAQAMATSRGGRGGVMVNVSSAAATLGSPGEFVWYAASKGAIDSLTIGLSRELAADGIRVNAVAPGLIETGIHADAGMPDRVERMAPNIPLARAGSPEEVAETILFLLSDASSYVSGTIVRVAGGR</sequence>
<proteinExistence type="inferred from homology"/>
<comment type="similarity">
    <text evidence="1">Belongs to the short-chain dehydrogenases/reductases (SDR) family.</text>
</comment>
<keyword evidence="2" id="KW-0560">Oxidoreductase</keyword>
<accession>A0A162K5F5</accession>